<dbReference type="InterPro" id="IPR036291">
    <property type="entry name" value="NAD(P)-bd_dom_sf"/>
</dbReference>
<dbReference type="SUPFAM" id="SSF51735">
    <property type="entry name" value="NAD(P)-binding Rossmann-fold domains"/>
    <property type="match status" value="1"/>
</dbReference>
<dbReference type="PANTHER" id="PTHR13812:SF19">
    <property type="entry name" value="KETIMINE REDUCTASE MU-CRYSTALLIN"/>
    <property type="match status" value="1"/>
</dbReference>
<sequence length="310" mass="32643">MPFAPQILSDDALKSLGVGPRDVVRAIEKAVMDKAEGRLITTPKSVIQPGDGRYMMTTLATGQGPDLTVVKAVTVCPENPARGLPSITGAIMVLDGQTGECLALMDAEWITGVRTAGLSAVAALRLADPQASQISFVGTGVQARSHLALFAGLFPLRKIRVHGRGQSNIDLLCAMAEDMGLEATVCDSPQEALDADIVVSSITITYCGAPFLDARRMRPGALAIITDVAKPWMPEGLSAFDTVVVDDRAQEEAMPTPVVPLTQITGDLTDLVARGVPVSAGPRAFMFRGIAAGDYALAARLWTACMDRPS</sequence>
<keyword evidence="2" id="KW-1185">Reference proteome</keyword>
<dbReference type="GO" id="GO:0005737">
    <property type="term" value="C:cytoplasm"/>
    <property type="evidence" value="ECO:0007669"/>
    <property type="project" value="TreeGrafter"/>
</dbReference>
<dbReference type="InterPro" id="IPR023401">
    <property type="entry name" value="ODC_N"/>
</dbReference>
<organism evidence="1 2">
    <name type="scientific">Tropicibacter naphthalenivorans</name>
    <dbReference type="NCBI Taxonomy" id="441103"/>
    <lineage>
        <taxon>Bacteria</taxon>
        <taxon>Pseudomonadati</taxon>
        <taxon>Pseudomonadota</taxon>
        <taxon>Alphaproteobacteria</taxon>
        <taxon>Rhodobacterales</taxon>
        <taxon>Roseobacteraceae</taxon>
        <taxon>Tropicibacter</taxon>
    </lineage>
</organism>
<dbReference type="Gene3D" id="3.30.1780.10">
    <property type="entry name" value="ornithine cyclodeaminase, domain 1"/>
    <property type="match status" value="1"/>
</dbReference>
<dbReference type="PANTHER" id="PTHR13812">
    <property type="entry name" value="KETIMINE REDUCTASE MU-CRYSTALLIN"/>
    <property type="match status" value="1"/>
</dbReference>
<accession>A0A0P1GWZ3</accession>
<name>A0A0P1GWZ3_9RHOB</name>
<evidence type="ECO:0000313" key="2">
    <source>
        <dbReference type="Proteomes" id="UP000054935"/>
    </source>
</evidence>
<dbReference type="RefSeq" id="WP_058248184.1">
    <property type="nucleotide sequence ID" value="NZ_CYSE01000004.1"/>
</dbReference>
<gene>
    <name evidence="1" type="ORF">TRN7648_02711</name>
</gene>
<dbReference type="EMBL" id="CYSE01000004">
    <property type="protein sequence ID" value="CUH79915.1"/>
    <property type="molecule type" value="Genomic_DNA"/>
</dbReference>
<dbReference type="Pfam" id="PF02423">
    <property type="entry name" value="OCD_Mu_crystall"/>
    <property type="match status" value="1"/>
</dbReference>
<dbReference type="Gene3D" id="3.40.50.720">
    <property type="entry name" value="NAD(P)-binding Rossmann-like Domain"/>
    <property type="match status" value="1"/>
</dbReference>
<reference evidence="1 2" key="1">
    <citation type="submission" date="2015-09" db="EMBL/GenBank/DDBJ databases">
        <authorList>
            <consortium name="Swine Surveillance"/>
        </authorList>
    </citation>
    <scope>NUCLEOTIDE SEQUENCE [LARGE SCALE GENOMIC DNA]</scope>
    <source>
        <strain evidence="1 2">CECT 7648</strain>
    </source>
</reference>
<dbReference type="AlphaFoldDB" id="A0A0P1GWZ3"/>
<protein>
    <submittedName>
        <fullName evidence="1">Ornithine cyclodeaminase</fullName>
    </submittedName>
</protein>
<dbReference type="STRING" id="441103.TRN7648_02711"/>
<dbReference type="OrthoDB" id="9785971at2"/>
<dbReference type="Proteomes" id="UP000054935">
    <property type="component" value="Unassembled WGS sequence"/>
</dbReference>
<proteinExistence type="predicted"/>
<evidence type="ECO:0000313" key="1">
    <source>
        <dbReference type="EMBL" id="CUH79915.1"/>
    </source>
</evidence>
<dbReference type="InterPro" id="IPR003462">
    <property type="entry name" value="ODC_Mu_crystall"/>
</dbReference>
<dbReference type="PIRSF" id="PIRSF001439">
    <property type="entry name" value="CryM"/>
    <property type="match status" value="1"/>
</dbReference>